<dbReference type="InterPro" id="IPR036849">
    <property type="entry name" value="Enolase-like_C_sf"/>
</dbReference>
<dbReference type="Pfam" id="PF13378">
    <property type="entry name" value="MR_MLE_C"/>
    <property type="match status" value="1"/>
</dbReference>
<evidence type="ECO:0000256" key="4">
    <source>
        <dbReference type="ARBA" id="ARBA00023239"/>
    </source>
</evidence>
<dbReference type="PANTHER" id="PTHR48073:SF5">
    <property type="entry name" value="O-SUCCINYLBENZOATE SYNTHASE"/>
    <property type="match status" value="1"/>
</dbReference>
<reference evidence="8 9" key="1">
    <citation type="journal article" date="2015" name="Nature">
        <title>rRNA introns, odd ribosomes, and small enigmatic genomes across a large radiation of phyla.</title>
        <authorList>
            <person name="Brown C.T."/>
            <person name="Hug L.A."/>
            <person name="Thomas B.C."/>
            <person name="Sharon I."/>
            <person name="Castelle C.J."/>
            <person name="Singh A."/>
            <person name="Wilkins M.J."/>
            <person name="Williams K.H."/>
            <person name="Banfield J.F."/>
        </authorList>
    </citation>
    <scope>NUCLEOTIDE SEQUENCE [LARGE SCALE GENOMIC DNA]</scope>
</reference>
<dbReference type="InterPro" id="IPR029017">
    <property type="entry name" value="Enolase-like_N"/>
</dbReference>
<feature type="domain" description="Mandelate racemase/muconate lactonizing enzyme C-terminal" evidence="7">
    <location>
        <begin position="130"/>
        <end position="222"/>
    </location>
</feature>
<evidence type="ECO:0000313" key="8">
    <source>
        <dbReference type="EMBL" id="KKR73627.1"/>
    </source>
</evidence>
<dbReference type="SFLD" id="SFLDS00001">
    <property type="entry name" value="Enolase"/>
    <property type="match status" value="1"/>
</dbReference>
<accession>A0A0G0WEK6</accession>
<comment type="caution">
    <text evidence="8">The sequence shown here is derived from an EMBL/GenBank/DDBJ whole genome shotgun (WGS) entry which is preliminary data.</text>
</comment>
<keyword evidence="2" id="KW-0479">Metal-binding</keyword>
<name>A0A0G0WEK6_9BACT</name>
<dbReference type="InterPro" id="IPR029065">
    <property type="entry name" value="Enolase_C-like"/>
</dbReference>
<dbReference type="CDD" id="cd03317">
    <property type="entry name" value="NAAAR"/>
    <property type="match status" value="1"/>
</dbReference>
<dbReference type="Proteomes" id="UP000034013">
    <property type="component" value="Unassembled WGS sequence"/>
</dbReference>
<dbReference type="InterPro" id="IPR013341">
    <property type="entry name" value="Mandelate_racemase_N_dom"/>
</dbReference>
<keyword evidence="4" id="KW-0456">Lyase</keyword>
<evidence type="ECO:0000256" key="3">
    <source>
        <dbReference type="ARBA" id="ARBA00022842"/>
    </source>
</evidence>
<dbReference type="SUPFAM" id="SSF51604">
    <property type="entry name" value="Enolase C-terminal domain-like"/>
    <property type="match status" value="1"/>
</dbReference>
<dbReference type="EMBL" id="LBZO01000017">
    <property type="protein sequence ID" value="KKR73627.1"/>
    <property type="molecule type" value="Genomic_DNA"/>
</dbReference>
<dbReference type="PANTHER" id="PTHR48073">
    <property type="entry name" value="O-SUCCINYLBENZOATE SYNTHASE-RELATED"/>
    <property type="match status" value="1"/>
</dbReference>
<dbReference type="UniPathway" id="UPA00079"/>
<dbReference type="SMART" id="SM00922">
    <property type="entry name" value="MR_MLE"/>
    <property type="match status" value="1"/>
</dbReference>
<proteinExistence type="predicted"/>
<evidence type="ECO:0000256" key="1">
    <source>
        <dbReference type="ARBA" id="ARBA00001968"/>
    </source>
</evidence>
<comment type="cofactor">
    <cofactor evidence="1">
        <name>a divalent metal cation</name>
        <dbReference type="ChEBI" id="CHEBI:60240"/>
    </cofactor>
</comment>
<dbReference type="GO" id="GO:0046872">
    <property type="term" value="F:metal ion binding"/>
    <property type="evidence" value="ECO:0007669"/>
    <property type="project" value="UniProtKB-KW"/>
</dbReference>
<dbReference type="GO" id="GO:0043748">
    <property type="term" value="F:O-succinylbenzoate synthase activity"/>
    <property type="evidence" value="ECO:0007669"/>
    <property type="project" value="UniProtKB-EC"/>
</dbReference>
<protein>
    <recommendedName>
        <fullName evidence="5 6">o-succinylbenzoate synthase</fullName>
        <ecNumber evidence="5 6">4.2.1.113</ecNumber>
    </recommendedName>
</protein>
<dbReference type="UniPathway" id="UPA01057">
    <property type="reaction ID" value="UER00165"/>
</dbReference>
<dbReference type="InterPro" id="IPR010197">
    <property type="entry name" value="OSBS/NAAAR"/>
</dbReference>
<dbReference type="InterPro" id="IPR013342">
    <property type="entry name" value="Mandelate_racemase_C"/>
</dbReference>
<dbReference type="NCBIfam" id="TIGR01928">
    <property type="entry name" value="menC_lowGC_arch"/>
    <property type="match status" value="1"/>
</dbReference>
<evidence type="ECO:0000256" key="6">
    <source>
        <dbReference type="NCBIfam" id="TIGR01928"/>
    </source>
</evidence>
<evidence type="ECO:0000256" key="5">
    <source>
        <dbReference type="ARBA" id="ARBA00029491"/>
    </source>
</evidence>
<dbReference type="Gene3D" id="3.30.390.10">
    <property type="entry name" value="Enolase-like, N-terminal domain"/>
    <property type="match status" value="1"/>
</dbReference>
<evidence type="ECO:0000313" key="9">
    <source>
        <dbReference type="Proteomes" id="UP000034013"/>
    </source>
</evidence>
<dbReference type="SUPFAM" id="SSF54826">
    <property type="entry name" value="Enolase N-terminal domain-like"/>
    <property type="match status" value="1"/>
</dbReference>
<dbReference type="SFLD" id="SFLDF00009">
    <property type="entry name" value="o-succinylbenzoate_synthase"/>
    <property type="match status" value="1"/>
</dbReference>
<evidence type="ECO:0000256" key="2">
    <source>
        <dbReference type="ARBA" id="ARBA00022723"/>
    </source>
</evidence>
<dbReference type="GO" id="GO:0009234">
    <property type="term" value="P:menaquinone biosynthetic process"/>
    <property type="evidence" value="ECO:0007669"/>
    <property type="project" value="UniProtKB-UniRule"/>
</dbReference>
<organism evidence="8 9">
    <name type="scientific">Candidatus Woesebacteria bacterium GW2011_GWA2_40_7</name>
    <dbReference type="NCBI Taxonomy" id="1618562"/>
    <lineage>
        <taxon>Bacteria</taxon>
        <taxon>Candidatus Woeseibacteriota</taxon>
    </lineage>
</organism>
<gene>
    <name evidence="8" type="ORF">UU16_C0017G0003</name>
</gene>
<sequence length="358" mass="39759">MPLVSPFETSFGRISERECIVISIFSEGLVGYGECVADRDPGYAYETTGTAWHILRDFLIPAILGKDIKSADEYQEIVSEVRGHLMAKASLEMALWDLFGKAQEKSLRTLFQGERQKVDVGVSIGLQNSPQALAKVVSEYLEQGYGRIKLKIKPGRDLGDVSIIRGSFPEIRLQVDANSAYTLDTAQTLLQLDNFNLLMIEQPLGDTDIVDHSFLQKEITTPICLDESILSVEDARKAIKIGACKIINIKPGRVGGISESKKIHDFCQDNNIGVWCGGLLETGIGRAFNIALSSLPGFKYPADMSPSSFFYKEDLIDPTYEVDKNGYIAIPTATGLGYNLEMKRINKYTKQKYNTRAY</sequence>
<dbReference type="Gene3D" id="3.20.20.120">
    <property type="entry name" value="Enolase-like C-terminal domain"/>
    <property type="match status" value="1"/>
</dbReference>
<dbReference type="AlphaFoldDB" id="A0A0G0WEK6"/>
<dbReference type="GO" id="GO:0016854">
    <property type="term" value="F:racemase and epimerase activity"/>
    <property type="evidence" value="ECO:0007669"/>
    <property type="project" value="UniProtKB-ARBA"/>
</dbReference>
<keyword evidence="3" id="KW-0460">Magnesium</keyword>
<dbReference type="EC" id="4.2.1.113" evidence="5 6"/>
<dbReference type="Pfam" id="PF02746">
    <property type="entry name" value="MR_MLE_N"/>
    <property type="match status" value="1"/>
</dbReference>
<evidence type="ECO:0000259" key="7">
    <source>
        <dbReference type="SMART" id="SM00922"/>
    </source>
</evidence>
<dbReference type="SFLD" id="SFLDG00180">
    <property type="entry name" value="muconate_cycloisomerase"/>
    <property type="match status" value="1"/>
</dbReference>